<feature type="compositionally biased region" description="Low complexity" evidence="1">
    <location>
        <begin position="369"/>
        <end position="390"/>
    </location>
</feature>
<dbReference type="AlphaFoldDB" id="A0A2R6NNT0"/>
<keyword evidence="3" id="KW-1185">Reference proteome</keyword>
<evidence type="ECO:0000256" key="1">
    <source>
        <dbReference type="SAM" id="MobiDB-lite"/>
    </source>
</evidence>
<evidence type="ECO:0000313" key="3">
    <source>
        <dbReference type="Proteomes" id="UP000186601"/>
    </source>
</evidence>
<feature type="compositionally biased region" description="Pro residues" evidence="1">
    <location>
        <begin position="143"/>
        <end position="155"/>
    </location>
</feature>
<feature type="compositionally biased region" description="Polar residues" evidence="1">
    <location>
        <begin position="125"/>
        <end position="134"/>
    </location>
</feature>
<dbReference type="EMBL" id="MLYV02001019">
    <property type="protein sequence ID" value="PSR74102.1"/>
    <property type="molecule type" value="Genomic_DNA"/>
</dbReference>
<feature type="region of interest" description="Disordered" evidence="1">
    <location>
        <begin position="490"/>
        <end position="516"/>
    </location>
</feature>
<protein>
    <submittedName>
        <fullName evidence="2">Uncharacterized protein</fullName>
    </submittedName>
</protein>
<reference evidence="2 3" key="1">
    <citation type="submission" date="2018-02" db="EMBL/GenBank/DDBJ databases">
        <title>Genome sequence of the basidiomycete white-rot fungus Phlebia centrifuga.</title>
        <authorList>
            <person name="Granchi Z."/>
            <person name="Peng M."/>
            <person name="de Vries R.P."/>
            <person name="Hilden K."/>
            <person name="Makela M.R."/>
            <person name="Grigoriev I."/>
            <person name="Riley R."/>
        </authorList>
    </citation>
    <scope>NUCLEOTIDE SEQUENCE [LARGE SCALE GENOMIC DNA]</scope>
    <source>
        <strain evidence="2 3">FBCC195</strain>
    </source>
</reference>
<feature type="region of interest" description="Disordered" evidence="1">
    <location>
        <begin position="241"/>
        <end position="261"/>
    </location>
</feature>
<feature type="region of interest" description="Disordered" evidence="1">
    <location>
        <begin position="114"/>
        <end position="170"/>
    </location>
</feature>
<gene>
    <name evidence="2" type="ORF">PHLCEN_2v10058</name>
</gene>
<sequence>MASSQDQNNPHIMDNTQHHLSQYDFRIMQAAPDFAAHLQMPHIPLPLGTPLPPSSYDFTAQGSFHIPHGLQGPQAHPLFEGVMAMHHVLGHDLNFSWSDVTACNQQTAMVYPPSEPSPYGCDPSLDTSSLSHWSATPELIPSPMEPSHPPTPELLPEPVAESPTLEGFSPAALPPVPHTSSFAMFPLVVTRAKTHEHTIAFQADRQKSEKANSKLDPHAADFIRDKLGEHRWTIFSSRLAERRTTTQKPKKNDGASMTLNGRPPDAFSGDKAAGASAVDFLVKVEVVKSVLRTYVPHPYNPLKTLSHNFPPAPSGQVTLSRSTILSLSGWSNTQFSYWARRSEAISVLAVHDERLRTVATALERRLRTSGLSDSPSEPSSPSSSHSIQPSYEYGGISRDMGVDAEDWVRMYVTGKGLDVIIDEVKKRTGVSPFLRGKHSSLDPFGTANVEGEPESGKKAVVYMPTFQAEKYVHEVPTEVDPSALSSMIAGKRAGKRKAVSPPPEGSESEDSWPSMASEVSADDFVVPHFAPLPSRTPSLSPPFLYPGESPVSPIPPSAGIDMSILESRSHYLDPIDLSQTMPPGPPPPSGRAKKRRLAPAPQPFDPQAQFADNPRLYANHLETG</sequence>
<dbReference type="Proteomes" id="UP000186601">
    <property type="component" value="Unassembled WGS sequence"/>
</dbReference>
<dbReference type="STRING" id="98765.A0A2R6NNT0"/>
<feature type="region of interest" description="Disordered" evidence="1">
    <location>
        <begin position="571"/>
        <end position="624"/>
    </location>
</feature>
<dbReference type="OrthoDB" id="2860408at2759"/>
<organism evidence="2 3">
    <name type="scientific">Hermanssonia centrifuga</name>
    <dbReference type="NCBI Taxonomy" id="98765"/>
    <lineage>
        <taxon>Eukaryota</taxon>
        <taxon>Fungi</taxon>
        <taxon>Dikarya</taxon>
        <taxon>Basidiomycota</taxon>
        <taxon>Agaricomycotina</taxon>
        <taxon>Agaricomycetes</taxon>
        <taxon>Polyporales</taxon>
        <taxon>Meruliaceae</taxon>
        <taxon>Hermanssonia</taxon>
    </lineage>
</organism>
<proteinExistence type="predicted"/>
<comment type="caution">
    <text evidence="2">The sequence shown here is derived from an EMBL/GenBank/DDBJ whole genome shotgun (WGS) entry which is preliminary data.</text>
</comment>
<accession>A0A2R6NNT0</accession>
<feature type="region of interest" description="Disordered" evidence="1">
    <location>
        <begin position="366"/>
        <end position="391"/>
    </location>
</feature>
<name>A0A2R6NNT0_9APHY</name>
<evidence type="ECO:0000313" key="2">
    <source>
        <dbReference type="EMBL" id="PSR74102.1"/>
    </source>
</evidence>